<dbReference type="EMBL" id="LN729513">
    <property type="protein sequence ID" value="CEP13301.1"/>
    <property type="molecule type" value="Genomic_DNA"/>
</dbReference>
<sequence length="338" mass="38288">MYAYSPATNWIVLPIIMVSIETIKYIFTLAAFYTDHVENNFQKTLEEIFVEIKYWLNQNLKLIFHLIFSIMDKFPPEYQQLNFYTNSVDPSTTDNFKRKENQGTLLSSHRVSSAPLEPTNNDNSSWIFPHINTDPLRIFYSGSVHNDDTIFEHINSPHTKRSLILPTLSNALSTSFLPILKQNPVATHICNDATDPTSSITGKSPTASFLANFISPLAITSTFDTSHQPEKSRAIDGYTLGEFIGFGGCFTVRKAQNVKTGLIVAVKTIQYQLMDKSSSSRLNRELSIWSSLNHPDIVHLQKVVHREDEQVSYLFNDFCSGGNLINYISTRASKSMKL</sequence>
<proteinExistence type="predicted"/>
<name>A0A0B7NED1_9FUNG</name>
<dbReference type="OrthoDB" id="4062651at2759"/>
<evidence type="ECO:0000259" key="1">
    <source>
        <dbReference type="PROSITE" id="PS50011"/>
    </source>
</evidence>
<dbReference type="Gene3D" id="1.10.510.10">
    <property type="entry name" value="Transferase(Phosphotransferase) domain 1"/>
    <property type="match status" value="1"/>
</dbReference>
<feature type="domain" description="Protein kinase" evidence="1">
    <location>
        <begin position="238"/>
        <end position="338"/>
    </location>
</feature>
<dbReference type="Pfam" id="PF00069">
    <property type="entry name" value="Pkinase"/>
    <property type="match status" value="1"/>
</dbReference>
<dbReference type="GO" id="GO:0010506">
    <property type="term" value="P:regulation of autophagy"/>
    <property type="evidence" value="ECO:0007669"/>
    <property type="project" value="InterPro"/>
</dbReference>
<dbReference type="InterPro" id="IPR045269">
    <property type="entry name" value="Atg1-like"/>
</dbReference>
<dbReference type="STRING" id="35722.A0A0B7NED1"/>
<dbReference type="SUPFAM" id="SSF56112">
    <property type="entry name" value="Protein kinase-like (PK-like)"/>
    <property type="match status" value="1"/>
</dbReference>
<dbReference type="GO" id="GO:0005737">
    <property type="term" value="C:cytoplasm"/>
    <property type="evidence" value="ECO:0007669"/>
    <property type="project" value="TreeGrafter"/>
</dbReference>
<dbReference type="Proteomes" id="UP000054107">
    <property type="component" value="Unassembled WGS sequence"/>
</dbReference>
<reference evidence="2 3" key="1">
    <citation type="submission" date="2014-09" db="EMBL/GenBank/DDBJ databases">
        <authorList>
            <person name="Ellenberger Sabrina"/>
        </authorList>
    </citation>
    <scope>NUCLEOTIDE SEQUENCE [LARGE SCALE GENOMIC DNA]</scope>
    <source>
        <strain evidence="2 3">CBS 412.66</strain>
    </source>
</reference>
<dbReference type="InterPro" id="IPR000719">
    <property type="entry name" value="Prot_kinase_dom"/>
</dbReference>
<dbReference type="AlphaFoldDB" id="A0A0B7NED1"/>
<accession>A0A0B7NED1</accession>
<dbReference type="PROSITE" id="PS50011">
    <property type="entry name" value="PROTEIN_KINASE_DOM"/>
    <property type="match status" value="1"/>
</dbReference>
<keyword evidence="3" id="KW-1185">Reference proteome</keyword>
<gene>
    <name evidence="2" type="primary">PARPA_07356.1 scaffold 27460</name>
</gene>
<organism evidence="2 3">
    <name type="scientific">Parasitella parasitica</name>
    <dbReference type="NCBI Taxonomy" id="35722"/>
    <lineage>
        <taxon>Eukaryota</taxon>
        <taxon>Fungi</taxon>
        <taxon>Fungi incertae sedis</taxon>
        <taxon>Mucoromycota</taxon>
        <taxon>Mucoromycotina</taxon>
        <taxon>Mucoromycetes</taxon>
        <taxon>Mucorales</taxon>
        <taxon>Mucorineae</taxon>
        <taxon>Mucoraceae</taxon>
        <taxon>Parasitella</taxon>
    </lineage>
</organism>
<protein>
    <recommendedName>
        <fullName evidence="1">Protein kinase domain-containing protein</fullName>
    </recommendedName>
</protein>
<dbReference type="PANTHER" id="PTHR24348">
    <property type="entry name" value="SERINE/THREONINE-PROTEIN KINASE UNC-51-RELATED"/>
    <property type="match status" value="1"/>
</dbReference>
<dbReference type="InterPro" id="IPR011009">
    <property type="entry name" value="Kinase-like_dom_sf"/>
</dbReference>
<evidence type="ECO:0000313" key="3">
    <source>
        <dbReference type="Proteomes" id="UP000054107"/>
    </source>
</evidence>
<dbReference type="GO" id="GO:0004674">
    <property type="term" value="F:protein serine/threonine kinase activity"/>
    <property type="evidence" value="ECO:0007669"/>
    <property type="project" value="InterPro"/>
</dbReference>
<dbReference type="GO" id="GO:0005524">
    <property type="term" value="F:ATP binding"/>
    <property type="evidence" value="ECO:0007669"/>
    <property type="project" value="InterPro"/>
</dbReference>
<evidence type="ECO:0000313" key="2">
    <source>
        <dbReference type="EMBL" id="CEP13301.1"/>
    </source>
</evidence>